<dbReference type="PANTHER" id="PTHR11010">
    <property type="entry name" value="PROTEASE S28 PRO-X CARBOXYPEPTIDASE-RELATED"/>
    <property type="match status" value="1"/>
</dbReference>
<name>A0A2G2ZBB9_CAPAN</name>
<sequence>MIRGGGGAEVLAKKFGAAIVTLKHQYYGKSSPFKSLTTGNLKYLSSKQALFDLAAFRNFYQESLNVKLNRSNIENPWFVFGVSYAGALSAWFCLTFPHLACGSLARSTVVQTVYCFSEFDRQFGESAGPECKAALQEITQLVGGRGKGVLGMVPGPSWKRGGPGCGPGGEGGGGPGVVPTGRGWWNNSGLS</sequence>
<dbReference type="Proteomes" id="UP000222542">
    <property type="component" value="Unassembled WGS sequence"/>
</dbReference>
<feature type="region of interest" description="Disordered" evidence="6">
    <location>
        <begin position="163"/>
        <end position="191"/>
    </location>
</feature>
<evidence type="ECO:0008006" key="9">
    <source>
        <dbReference type="Google" id="ProtNLM"/>
    </source>
</evidence>
<dbReference type="GO" id="GO:0070008">
    <property type="term" value="F:serine-type exopeptidase activity"/>
    <property type="evidence" value="ECO:0007669"/>
    <property type="project" value="InterPro"/>
</dbReference>
<comment type="similarity">
    <text evidence="1">Belongs to the peptidase S28 family.</text>
</comment>
<evidence type="ECO:0000256" key="6">
    <source>
        <dbReference type="SAM" id="MobiDB-lite"/>
    </source>
</evidence>
<proteinExistence type="inferred from homology"/>
<evidence type="ECO:0000256" key="2">
    <source>
        <dbReference type="ARBA" id="ARBA00022670"/>
    </source>
</evidence>
<comment type="caution">
    <text evidence="7">The sequence shown here is derived from an EMBL/GenBank/DDBJ whole genome shotgun (WGS) entry which is preliminary data.</text>
</comment>
<organism evidence="7 8">
    <name type="scientific">Capsicum annuum</name>
    <name type="common">Capsicum pepper</name>
    <dbReference type="NCBI Taxonomy" id="4072"/>
    <lineage>
        <taxon>Eukaryota</taxon>
        <taxon>Viridiplantae</taxon>
        <taxon>Streptophyta</taxon>
        <taxon>Embryophyta</taxon>
        <taxon>Tracheophyta</taxon>
        <taxon>Spermatophyta</taxon>
        <taxon>Magnoliopsida</taxon>
        <taxon>eudicotyledons</taxon>
        <taxon>Gunneridae</taxon>
        <taxon>Pentapetalae</taxon>
        <taxon>asterids</taxon>
        <taxon>lamiids</taxon>
        <taxon>Solanales</taxon>
        <taxon>Solanaceae</taxon>
        <taxon>Solanoideae</taxon>
        <taxon>Capsiceae</taxon>
        <taxon>Capsicum</taxon>
    </lineage>
</organism>
<dbReference type="Gene3D" id="3.40.50.1820">
    <property type="entry name" value="alpha/beta hydrolase"/>
    <property type="match status" value="1"/>
</dbReference>
<dbReference type="Pfam" id="PF05577">
    <property type="entry name" value="Peptidase_S28"/>
    <property type="match status" value="1"/>
</dbReference>
<accession>A0A2G2ZBB9</accession>
<evidence type="ECO:0000313" key="7">
    <source>
        <dbReference type="EMBL" id="PHT79310.1"/>
    </source>
</evidence>
<evidence type="ECO:0000256" key="4">
    <source>
        <dbReference type="ARBA" id="ARBA00022801"/>
    </source>
</evidence>
<feature type="compositionally biased region" description="Gly residues" evidence="6">
    <location>
        <begin position="163"/>
        <end position="176"/>
    </location>
</feature>
<reference evidence="7 8" key="2">
    <citation type="journal article" date="2017" name="Genome Biol.">
        <title>New reference genome sequences of hot pepper reveal the massive evolution of plant disease-resistance genes by retroduplication.</title>
        <authorList>
            <person name="Kim S."/>
            <person name="Park J."/>
            <person name="Yeom S.I."/>
            <person name="Kim Y.M."/>
            <person name="Seo E."/>
            <person name="Kim K.T."/>
            <person name="Kim M.S."/>
            <person name="Lee J.M."/>
            <person name="Cheong K."/>
            <person name="Shin H.S."/>
            <person name="Kim S.B."/>
            <person name="Han K."/>
            <person name="Lee J."/>
            <person name="Park M."/>
            <person name="Lee H.A."/>
            <person name="Lee H.Y."/>
            <person name="Lee Y."/>
            <person name="Oh S."/>
            <person name="Lee J.H."/>
            <person name="Choi E."/>
            <person name="Choi E."/>
            <person name="Lee S.E."/>
            <person name="Jeon J."/>
            <person name="Kim H."/>
            <person name="Choi G."/>
            <person name="Song H."/>
            <person name="Lee J."/>
            <person name="Lee S.C."/>
            <person name="Kwon J.K."/>
            <person name="Lee H.Y."/>
            <person name="Koo N."/>
            <person name="Hong Y."/>
            <person name="Kim R.W."/>
            <person name="Kang W.H."/>
            <person name="Huh J.H."/>
            <person name="Kang B.C."/>
            <person name="Yang T.J."/>
            <person name="Lee Y.H."/>
            <person name="Bennetzen J.L."/>
            <person name="Choi D."/>
        </authorList>
    </citation>
    <scope>NUCLEOTIDE SEQUENCE [LARGE SCALE GENOMIC DNA]</scope>
    <source>
        <strain evidence="8">cv. CM334</strain>
    </source>
</reference>
<evidence type="ECO:0000313" key="8">
    <source>
        <dbReference type="Proteomes" id="UP000222542"/>
    </source>
</evidence>
<keyword evidence="8" id="KW-1185">Reference proteome</keyword>
<evidence type="ECO:0000256" key="1">
    <source>
        <dbReference type="ARBA" id="ARBA00011079"/>
    </source>
</evidence>
<dbReference type="InterPro" id="IPR029058">
    <property type="entry name" value="AB_hydrolase_fold"/>
</dbReference>
<dbReference type="STRING" id="4072.A0A2G2ZBB9"/>
<gene>
    <name evidence="7" type="ORF">T459_17362</name>
</gene>
<evidence type="ECO:0000256" key="5">
    <source>
        <dbReference type="ARBA" id="ARBA00023180"/>
    </source>
</evidence>
<keyword evidence="2" id="KW-0645">Protease</keyword>
<dbReference type="GO" id="GO:0006508">
    <property type="term" value="P:proteolysis"/>
    <property type="evidence" value="ECO:0007669"/>
    <property type="project" value="UniProtKB-KW"/>
</dbReference>
<dbReference type="SUPFAM" id="SSF53474">
    <property type="entry name" value="alpha/beta-Hydrolases"/>
    <property type="match status" value="1"/>
</dbReference>
<dbReference type="Gramene" id="PHT79310">
    <property type="protein sequence ID" value="PHT79310"/>
    <property type="gene ID" value="T459_17362"/>
</dbReference>
<keyword evidence="3" id="KW-0732">Signal</keyword>
<evidence type="ECO:0000256" key="3">
    <source>
        <dbReference type="ARBA" id="ARBA00022729"/>
    </source>
</evidence>
<dbReference type="PANTHER" id="PTHR11010:SF11">
    <property type="entry name" value="THYMUS-SPECIFIC SERINE PROTEASE"/>
    <property type="match status" value="1"/>
</dbReference>
<reference evidence="7 8" key="1">
    <citation type="journal article" date="2014" name="Nat. Genet.">
        <title>Genome sequence of the hot pepper provides insights into the evolution of pungency in Capsicum species.</title>
        <authorList>
            <person name="Kim S."/>
            <person name="Park M."/>
            <person name="Yeom S.I."/>
            <person name="Kim Y.M."/>
            <person name="Lee J.M."/>
            <person name="Lee H.A."/>
            <person name="Seo E."/>
            <person name="Choi J."/>
            <person name="Cheong K."/>
            <person name="Kim K.T."/>
            <person name="Jung K."/>
            <person name="Lee G.W."/>
            <person name="Oh S.K."/>
            <person name="Bae C."/>
            <person name="Kim S.B."/>
            <person name="Lee H.Y."/>
            <person name="Kim S.Y."/>
            <person name="Kim M.S."/>
            <person name="Kang B.C."/>
            <person name="Jo Y.D."/>
            <person name="Yang H.B."/>
            <person name="Jeong H.J."/>
            <person name="Kang W.H."/>
            <person name="Kwon J.K."/>
            <person name="Shin C."/>
            <person name="Lim J.Y."/>
            <person name="Park J.H."/>
            <person name="Huh J.H."/>
            <person name="Kim J.S."/>
            <person name="Kim B.D."/>
            <person name="Cohen O."/>
            <person name="Paran I."/>
            <person name="Suh M.C."/>
            <person name="Lee S.B."/>
            <person name="Kim Y.K."/>
            <person name="Shin Y."/>
            <person name="Noh S.J."/>
            <person name="Park J."/>
            <person name="Seo Y.S."/>
            <person name="Kwon S.Y."/>
            <person name="Kim H.A."/>
            <person name="Park J.M."/>
            <person name="Kim H.J."/>
            <person name="Choi S.B."/>
            <person name="Bosland P.W."/>
            <person name="Reeves G."/>
            <person name="Jo S.H."/>
            <person name="Lee B.W."/>
            <person name="Cho H.T."/>
            <person name="Choi H.S."/>
            <person name="Lee M.S."/>
            <person name="Yu Y."/>
            <person name="Do Choi Y."/>
            <person name="Park B.S."/>
            <person name="van Deynze A."/>
            <person name="Ashrafi H."/>
            <person name="Hill T."/>
            <person name="Kim W.T."/>
            <person name="Pai H.S."/>
            <person name="Ahn H.K."/>
            <person name="Yeam I."/>
            <person name="Giovannoni J.J."/>
            <person name="Rose J.K."/>
            <person name="Sorensen I."/>
            <person name="Lee S.J."/>
            <person name="Kim R.W."/>
            <person name="Choi I.Y."/>
            <person name="Choi B.S."/>
            <person name="Lim J.S."/>
            <person name="Lee Y.H."/>
            <person name="Choi D."/>
        </authorList>
    </citation>
    <scope>NUCLEOTIDE SEQUENCE [LARGE SCALE GENOMIC DNA]</scope>
    <source>
        <strain evidence="8">cv. CM334</strain>
    </source>
</reference>
<dbReference type="InterPro" id="IPR008758">
    <property type="entry name" value="Peptidase_S28"/>
</dbReference>
<dbReference type="EMBL" id="AYRZ02000006">
    <property type="protein sequence ID" value="PHT79310.1"/>
    <property type="molecule type" value="Genomic_DNA"/>
</dbReference>
<keyword evidence="4" id="KW-0378">Hydrolase</keyword>
<dbReference type="AlphaFoldDB" id="A0A2G2ZBB9"/>
<keyword evidence="5" id="KW-0325">Glycoprotein</keyword>
<protein>
    <recommendedName>
        <fullName evidence="9">Serine protease EDA2</fullName>
    </recommendedName>
</protein>